<gene>
    <name evidence="2" type="ORF">EMPG_17738</name>
</gene>
<evidence type="ECO:0000313" key="3">
    <source>
        <dbReference type="Proteomes" id="UP000053573"/>
    </source>
</evidence>
<reference evidence="3" key="1">
    <citation type="journal article" date="2015" name="PLoS Genet.">
        <title>The dynamic genome and transcriptome of the human fungal pathogen Blastomyces and close relative Emmonsia.</title>
        <authorList>
            <person name="Munoz J.F."/>
            <person name="Gauthier G.M."/>
            <person name="Desjardins C.A."/>
            <person name="Gallo J.E."/>
            <person name="Holder J."/>
            <person name="Sullivan T.D."/>
            <person name="Marty A.J."/>
            <person name="Carmen J.C."/>
            <person name="Chen Z."/>
            <person name="Ding L."/>
            <person name="Gujja S."/>
            <person name="Magrini V."/>
            <person name="Misas E."/>
            <person name="Mitreva M."/>
            <person name="Priest M."/>
            <person name="Saif S."/>
            <person name="Whiston E.A."/>
            <person name="Young S."/>
            <person name="Zeng Q."/>
            <person name="Goldman W.E."/>
            <person name="Mardis E.R."/>
            <person name="Taylor J.W."/>
            <person name="McEwen J.G."/>
            <person name="Clay O.K."/>
            <person name="Klein B.S."/>
            <person name="Cuomo C.A."/>
        </authorList>
    </citation>
    <scope>NUCLEOTIDE SEQUENCE [LARGE SCALE GENOMIC DNA]</scope>
    <source>
        <strain evidence="3">UAMH 139</strain>
    </source>
</reference>
<feature type="region of interest" description="Disordered" evidence="1">
    <location>
        <begin position="31"/>
        <end position="50"/>
    </location>
</feature>
<comment type="caution">
    <text evidence="2">The sequence shown here is derived from an EMBL/GenBank/DDBJ whole genome shotgun (WGS) entry which is preliminary data.</text>
</comment>
<evidence type="ECO:0000313" key="2">
    <source>
        <dbReference type="EMBL" id="KLJ06774.1"/>
    </source>
</evidence>
<accession>A0A0H1B5P6</accession>
<evidence type="ECO:0000256" key="1">
    <source>
        <dbReference type="SAM" id="MobiDB-lite"/>
    </source>
</evidence>
<sequence>MRSVTHGSNCAFSKFKVKIKPANGVFNACPGVGPDPAGETQRRVGKSDDRLAVSSGQVAREMAPHRARDSRVQCLRIGRADDLRITTAQDTAGISSRNKLESSKYQPCVLPIYKAETTTGLHANEATSGPRHDLYACLGLASPLALQPASKLPNYTTQPSTRLQLTIYTALSASCSDRYHVCQELGSQARVSLDWNPRAMQAQTPNSGFGSDPVYLLAKPLPRLPPSAFQQ</sequence>
<dbReference type="Proteomes" id="UP000053573">
    <property type="component" value="Unassembled WGS sequence"/>
</dbReference>
<organism evidence="2 3">
    <name type="scientific">Blastomyces silverae</name>
    <dbReference type="NCBI Taxonomy" id="2060906"/>
    <lineage>
        <taxon>Eukaryota</taxon>
        <taxon>Fungi</taxon>
        <taxon>Dikarya</taxon>
        <taxon>Ascomycota</taxon>
        <taxon>Pezizomycotina</taxon>
        <taxon>Eurotiomycetes</taxon>
        <taxon>Eurotiomycetidae</taxon>
        <taxon>Onygenales</taxon>
        <taxon>Ajellomycetaceae</taxon>
        <taxon>Blastomyces</taxon>
    </lineage>
</organism>
<dbReference type="AlphaFoldDB" id="A0A0H1B5P6"/>
<protein>
    <submittedName>
        <fullName evidence="2">Uncharacterized protein</fullName>
    </submittedName>
</protein>
<feature type="compositionally biased region" description="Basic and acidic residues" evidence="1">
    <location>
        <begin position="40"/>
        <end position="50"/>
    </location>
</feature>
<keyword evidence="3" id="KW-1185">Reference proteome</keyword>
<dbReference type="EMBL" id="LDEV01002975">
    <property type="protein sequence ID" value="KLJ06774.1"/>
    <property type="molecule type" value="Genomic_DNA"/>
</dbReference>
<proteinExistence type="predicted"/>
<name>A0A0H1B5P6_9EURO</name>